<reference evidence="4" key="3">
    <citation type="submission" date="2018-01" db="EMBL/GenBank/DDBJ databases">
        <title>Raltonia solanacearum P824 infects blueberry.</title>
        <authorList>
            <person name="Bocsanczy A.M."/>
            <person name="Norman D.J."/>
        </authorList>
    </citation>
    <scope>NUCLEOTIDE SEQUENCE [LARGE SCALE GENOMIC DNA]</scope>
    <source>
        <strain evidence="4">P824</strain>
    </source>
</reference>
<evidence type="ECO:0000313" key="3">
    <source>
        <dbReference type="EMBL" id="CUV30641.1"/>
    </source>
</evidence>
<name>A0A0K1ZPL0_RALSL</name>
<reference evidence="2" key="2">
    <citation type="submission" date="2018-01" db="EMBL/GenBank/DDBJ databases">
        <title>Ralstonia pseudosolanacearum P824 infects blueberry.</title>
        <authorList>
            <person name="Bocsanczy A.M."/>
            <person name="Norman D.J."/>
        </authorList>
    </citation>
    <scope>NUCLEOTIDE SEQUENCE</scope>
    <source>
        <strain evidence="2">P824</strain>
    </source>
</reference>
<evidence type="ECO:0000313" key="4">
    <source>
        <dbReference type="Proteomes" id="UP000262427"/>
    </source>
</evidence>
<dbReference type="PATRIC" id="fig|305.92.peg.3598"/>
<dbReference type="Gene3D" id="3.90.1340.10">
    <property type="entry name" value="Phage tail collar domain"/>
    <property type="match status" value="1"/>
</dbReference>
<evidence type="ECO:0000259" key="1">
    <source>
        <dbReference type="Pfam" id="PF07484"/>
    </source>
</evidence>
<dbReference type="InterPro" id="IPR037053">
    <property type="entry name" value="Phage_tail_collar_dom_sf"/>
</dbReference>
<proteinExistence type="predicted"/>
<dbReference type="EMBL" id="LN899824">
    <property type="protein sequence ID" value="CUV30641.1"/>
    <property type="molecule type" value="Genomic_DNA"/>
</dbReference>
<reference evidence="3" key="1">
    <citation type="submission" date="2015-10" db="EMBL/GenBank/DDBJ databases">
        <authorList>
            <person name="Gilbert D.G."/>
        </authorList>
    </citation>
    <scope>NUCLEOTIDE SEQUENCE</scope>
    <source>
        <strain evidence="3">Phyl III-seqv23</strain>
    </source>
</reference>
<dbReference type="Proteomes" id="UP000262427">
    <property type="component" value="Chromosome CM"/>
</dbReference>
<dbReference type="InterPro" id="IPR011083">
    <property type="entry name" value="Phage_tail_collar_dom"/>
</dbReference>
<dbReference type="Pfam" id="PF07484">
    <property type="entry name" value="Collar"/>
    <property type="match status" value="1"/>
</dbReference>
<evidence type="ECO:0000313" key="2">
    <source>
        <dbReference type="EMBL" id="AYA47956.1"/>
    </source>
</evidence>
<gene>
    <name evidence="2" type="ORF">RSP824_16640</name>
    <name evidence="3" type="ORF">RUN1985_v1_690012</name>
</gene>
<feature type="domain" description="Phage tail collar" evidence="1">
    <location>
        <begin position="7"/>
        <end position="62"/>
    </location>
</feature>
<dbReference type="AlphaFoldDB" id="A0A0K1ZPL0"/>
<dbReference type="SUPFAM" id="SSF88874">
    <property type="entry name" value="Receptor-binding domain of short tail fibre protein gp12"/>
    <property type="match status" value="1"/>
</dbReference>
<sequence>MSDQFIGEIRIFGFNFAPVDWAACDGALMPISQNAALFSILGATYGGNGSTTFGLPDLRGRAVMGPVGGALNDQQGAATISLKQGEMPMHTHTAYGNNARAASTAAAGRLPARFMVAHNQSFIATDATPAPVMTTLAPQTVGPAGGSTAHENCQPYLAVNYCIALQGAWPPHP</sequence>
<accession>A0A0K1ZPL0</accession>
<dbReference type="EMBL" id="CP025741">
    <property type="protein sequence ID" value="AYA47956.1"/>
    <property type="molecule type" value="Genomic_DNA"/>
</dbReference>
<protein>
    <recommendedName>
        <fullName evidence="1">Phage tail collar domain-containing protein</fullName>
    </recommendedName>
</protein>
<organism evidence="3">
    <name type="scientific">Ralstonia solanacearum</name>
    <name type="common">Pseudomonas solanacearum</name>
    <dbReference type="NCBI Taxonomy" id="305"/>
    <lineage>
        <taxon>Bacteria</taxon>
        <taxon>Pseudomonadati</taxon>
        <taxon>Pseudomonadota</taxon>
        <taxon>Betaproteobacteria</taxon>
        <taxon>Burkholderiales</taxon>
        <taxon>Burkholderiaceae</taxon>
        <taxon>Ralstonia</taxon>
        <taxon>Ralstonia solanacearum species complex</taxon>
    </lineage>
</organism>